<dbReference type="PANTHER" id="PTHR46112">
    <property type="entry name" value="AMINOPEPTIDASE"/>
    <property type="match status" value="1"/>
</dbReference>
<keyword evidence="2" id="KW-0378">Hydrolase</keyword>
<dbReference type="InterPro" id="IPR001714">
    <property type="entry name" value="Pept_M24_MAP"/>
</dbReference>
<sequence>MADVADPIEQTEDERERIALAREKHAQAKSLLQEHGIACWLTFTREGSDLMLPFVTGMPYIAGTSALMIFAEGPSVAIVADYDRTQVEDIFDEIHAYSGDWRIPFHETLKARDPASIALNYSEEDFGTDGLTHGLYLQLVRELTPVGLVDRLVSSVPVAERIRARKTAGEVERIRRACQITQQIFDDVTGVLKVGMTEMEVHEFINERMDTYGVGPAWEAAFCPSVVAGDREAGHTPPTLKPIKAGDTVRIDFGVVVEGYCSDMQRTWYLSRPGETEPDPDAVHRFRAVTDSVAMAKSLIKPGVIGWDVDKPSRQIVEDRGYGFTHALGHQVGRLVHDGGVVLGPNNARYRDRSGGVIEEGMVFTLEPCIQGAQIEEDVVVTADGCEWIVPPQTELYVIPAR</sequence>
<dbReference type="PANTHER" id="PTHR46112:SF8">
    <property type="entry name" value="CYTOPLASMIC PEPTIDASE PEPQ-RELATED"/>
    <property type="match status" value="1"/>
</dbReference>
<dbReference type="InterPro" id="IPR050659">
    <property type="entry name" value="Peptidase_M24B"/>
</dbReference>
<dbReference type="PRINTS" id="PR00599">
    <property type="entry name" value="MAPEPTIDASE"/>
</dbReference>
<dbReference type="InterPro" id="IPR000994">
    <property type="entry name" value="Pept_M24"/>
</dbReference>
<dbReference type="GO" id="GO:0004177">
    <property type="term" value="F:aminopeptidase activity"/>
    <property type="evidence" value="ECO:0007669"/>
    <property type="project" value="UniProtKB-KW"/>
</dbReference>
<dbReference type="AlphaFoldDB" id="A0A6J4UET7"/>
<accession>A0A6J4UET7</accession>
<keyword evidence="2" id="KW-0031">Aminopeptidase</keyword>
<gene>
    <name evidence="2" type="ORF">AVDCRST_MAG33-482</name>
</gene>
<organism evidence="2">
    <name type="scientific">uncultured Thermomicrobiales bacterium</name>
    <dbReference type="NCBI Taxonomy" id="1645740"/>
    <lineage>
        <taxon>Bacteria</taxon>
        <taxon>Pseudomonadati</taxon>
        <taxon>Thermomicrobiota</taxon>
        <taxon>Thermomicrobia</taxon>
        <taxon>Thermomicrobiales</taxon>
        <taxon>environmental samples</taxon>
    </lineage>
</organism>
<keyword evidence="2" id="KW-0645">Protease</keyword>
<feature type="domain" description="Peptidase M24" evidence="1">
    <location>
        <begin position="172"/>
        <end position="383"/>
    </location>
</feature>
<evidence type="ECO:0000259" key="1">
    <source>
        <dbReference type="Pfam" id="PF00557"/>
    </source>
</evidence>
<reference evidence="2" key="1">
    <citation type="submission" date="2020-02" db="EMBL/GenBank/DDBJ databases">
        <authorList>
            <person name="Meier V. D."/>
        </authorList>
    </citation>
    <scope>NUCLEOTIDE SEQUENCE</scope>
    <source>
        <strain evidence="2">AVDCRST_MAG33</strain>
    </source>
</reference>
<dbReference type="Gene3D" id="3.90.230.10">
    <property type="entry name" value="Creatinase/methionine aminopeptidase superfamily"/>
    <property type="match status" value="1"/>
</dbReference>
<proteinExistence type="predicted"/>
<dbReference type="Pfam" id="PF00557">
    <property type="entry name" value="Peptidase_M24"/>
    <property type="match status" value="1"/>
</dbReference>
<name>A0A6J4UET7_9BACT</name>
<dbReference type="EMBL" id="CADCWK010000038">
    <property type="protein sequence ID" value="CAA9546212.1"/>
    <property type="molecule type" value="Genomic_DNA"/>
</dbReference>
<dbReference type="GO" id="GO:0008235">
    <property type="term" value="F:metalloexopeptidase activity"/>
    <property type="evidence" value="ECO:0007669"/>
    <property type="project" value="UniProtKB-ARBA"/>
</dbReference>
<protein>
    <submittedName>
        <fullName evidence="2">Aminopeptidase YpdF (MP-, MA-, MS-, AP-, NP-specific)</fullName>
    </submittedName>
</protein>
<dbReference type="InterPro" id="IPR036005">
    <property type="entry name" value="Creatinase/aminopeptidase-like"/>
</dbReference>
<evidence type="ECO:0000313" key="2">
    <source>
        <dbReference type="EMBL" id="CAA9546212.1"/>
    </source>
</evidence>
<dbReference type="SUPFAM" id="SSF55920">
    <property type="entry name" value="Creatinase/aminopeptidase"/>
    <property type="match status" value="1"/>
</dbReference>